<gene>
    <name evidence="13" type="ORF">CTER_3054</name>
</gene>
<dbReference type="GO" id="GO:0000160">
    <property type="term" value="P:phosphorelay signal transduction system"/>
    <property type="evidence" value="ECO:0007669"/>
    <property type="project" value="UniProtKB-KW"/>
</dbReference>
<dbReference type="Pfam" id="PF00072">
    <property type="entry name" value="Response_reg"/>
    <property type="match status" value="1"/>
</dbReference>
<dbReference type="InterPro" id="IPR009057">
    <property type="entry name" value="Homeodomain-like_sf"/>
</dbReference>
<comment type="function">
    <text evidence="9">May play the central regulatory role in sporulation. It may be an element of the effector pathway responsible for the activation of sporulation genes in response to nutritional stress. Spo0A may act in concert with spo0H (a sigma factor) to control the expression of some genes that are critical to the sporulation process.</text>
</comment>
<name>S0FHH8_RUMCE</name>
<evidence type="ECO:0000256" key="8">
    <source>
        <dbReference type="ARBA" id="ARBA00023163"/>
    </source>
</evidence>
<protein>
    <recommendedName>
        <fullName evidence="2">Stage 0 sporulation protein A homolog</fullName>
    </recommendedName>
</protein>
<dbReference type="InterPro" id="IPR011006">
    <property type="entry name" value="CheY-like_superfamily"/>
</dbReference>
<evidence type="ECO:0000256" key="2">
    <source>
        <dbReference type="ARBA" id="ARBA00018672"/>
    </source>
</evidence>
<dbReference type="RefSeq" id="WP_004626992.1">
    <property type="nucleotide sequence ID" value="NZ_AORV01000042.1"/>
</dbReference>
<evidence type="ECO:0000256" key="10">
    <source>
        <dbReference type="PROSITE-ProRule" id="PRU00169"/>
    </source>
</evidence>
<sequence>MNILIVDDEEQIREGLANTINWSAYSITRAFTAENAWKALDIVKTNSISLIITDIKMPGMMGIEFIQKAASIDKNIKFIVISSYDNFDYVRAALKLQVIDYLIKPVNISELIQLVCKSIAYVPENPVVHVADQNYLQEENINEGMEVYSPLVKRCMAYVDNHFYGTVTLGDLAEAMERNPSYISHVFKSETGKTLTEYLNELRIKRAIQLMDSSNLLLYEIAAMVGFESYRNFINMFKKSTGKIPTQYCGK</sequence>
<comment type="caution">
    <text evidence="13">The sequence shown here is derived from an EMBL/GenBank/DDBJ whole genome shotgun (WGS) entry which is preliminary data.</text>
</comment>
<dbReference type="InterPro" id="IPR018060">
    <property type="entry name" value="HTH_AraC"/>
</dbReference>
<evidence type="ECO:0000256" key="5">
    <source>
        <dbReference type="ARBA" id="ARBA00023012"/>
    </source>
</evidence>
<keyword evidence="6" id="KW-0805">Transcription regulation</keyword>
<dbReference type="SUPFAM" id="SSF46689">
    <property type="entry name" value="Homeodomain-like"/>
    <property type="match status" value="2"/>
</dbReference>
<dbReference type="PATRIC" id="fig|1195236.3.peg.3280"/>
<evidence type="ECO:0000259" key="11">
    <source>
        <dbReference type="PROSITE" id="PS01124"/>
    </source>
</evidence>
<feature type="domain" description="HTH araC/xylS-type" evidence="11">
    <location>
        <begin position="153"/>
        <end position="251"/>
    </location>
</feature>
<keyword evidence="4 10" id="KW-0597">Phosphoprotein</keyword>
<dbReference type="PANTHER" id="PTHR42713">
    <property type="entry name" value="HISTIDINE KINASE-RELATED"/>
    <property type="match status" value="1"/>
</dbReference>
<evidence type="ECO:0000256" key="1">
    <source>
        <dbReference type="ARBA" id="ARBA00004496"/>
    </source>
</evidence>
<keyword evidence="3" id="KW-0963">Cytoplasm</keyword>
<dbReference type="GO" id="GO:0003700">
    <property type="term" value="F:DNA-binding transcription factor activity"/>
    <property type="evidence" value="ECO:0007669"/>
    <property type="project" value="InterPro"/>
</dbReference>
<dbReference type="InterPro" id="IPR001789">
    <property type="entry name" value="Sig_transdc_resp-reg_receiver"/>
</dbReference>
<dbReference type="PROSITE" id="PS01124">
    <property type="entry name" value="HTH_ARAC_FAMILY_2"/>
    <property type="match status" value="1"/>
</dbReference>
<dbReference type="SMART" id="SM00448">
    <property type="entry name" value="REC"/>
    <property type="match status" value="1"/>
</dbReference>
<dbReference type="InterPro" id="IPR051552">
    <property type="entry name" value="HptR"/>
</dbReference>
<dbReference type="Gene3D" id="1.10.10.60">
    <property type="entry name" value="Homeodomain-like"/>
    <property type="match status" value="2"/>
</dbReference>
<feature type="domain" description="Response regulatory" evidence="12">
    <location>
        <begin position="2"/>
        <end position="119"/>
    </location>
</feature>
<dbReference type="eggNOG" id="COG4753">
    <property type="taxonomic scope" value="Bacteria"/>
</dbReference>
<evidence type="ECO:0000256" key="9">
    <source>
        <dbReference type="ARBA" id="ARBA00024867"/>
    </source>
</evidence>
<organism evidence="13 14">
    <name type="scientific">Ruminiclostridium cellobioparum subsp. termitidis CT1112</name>
    <dbReference type="NCBI Taxonomy" id="1195236"/>
    <lineage>
        <taxon>Bacteria</taxon>
        <taxon>Bacillati</taxon>
        <taxon>Bacillota</taxon>
        <taxon>Clostridia</taxon>
        <taxon>Eubacteriales</taxon>
        <taxon>Oscillospiraceae</taxon>
        <taxon>Ruminiclostridium</taxon>
    </lineage>
</organism>
<dbReference type="GO" id="GO:0043565">
    <property type="term" value="F:sequence-specific DNA binding"/>
    <property type="evidence" value="ECO:0007669"/>
    <property type="project" value="InterPro"/>
</dbReference>
<dbReference type="AlphaFoldDB" id="S0FHH8"/>
<dbReference type="Pfam" id="PF12833">
    <property type="entry name" value="HTH_18"/>
    <property type="match status" value="1"/>
</dbReference>
<keyword evidence="8" id="KW-0804">Transcription</keyword>
<dbReference type="SMART" id="SM00342">
    <property type="entry name" value="HTH_ARAC"/>
    <property type="match status" value="1"/>
</dbReference>
<evidence type="ECO:0000313" key="13">
    <source>
        <dbReference type="EMBL" id="EMS71215.1"/>
    </source>
</evidence>
<dbReference type="PANTHER" id="PTHR42713:SF3">
    <property type="entry name" value="TRANSCRIPTIONAL REGULATORY PROTEIN HPTR"/>
    <property type="match status" value="1"/>
</dbReference>
<evidence type="ECO:0000256" key="7">
    <source>
        <dbReference type="ARBA" id="ARBA00023125"/>
    </source>
</evidence>
<evidence type="ECO:0000256" key="4">
    <source>
        <dbReference type="ARBA" id="ARBA00022553"/>
    </source>
</evidence>
<dbReference type="eggNOG" id="COG2207">
    <property type="taxonomic scope" value="Bacteria"/>
</dbReference>
<evidence type="ECO:0000256" key="3">
    <source>
        <dbReference type="ARBA" id="ARBA00022490"/>
    </source>
</evidence>
<reference evidence="13 14" key="1">
    <citation type="journal article" date="2013" name="Genome Announc.">
        <title>Draft Genome Sequence of the Cellulolytic, Mesophilic, Anaerobic Bacterium Clostridium termitidis Strain CT1112 (DSM 5398).</title>
        <authorList>
            <person name="Lal S."/>
            <person name="Ramachandran U."/>
            <person name="Zhang X."/>
            <person name="Munir R."/>
            <person name="Sparling R."/>
            <person name="Levin D.B."/>
        </authorList>
    </citation>
    <scope>NUCLEOTIDE SEQUENCE [LARGE SCALE GENOMIC DNA]</scope>
    <source>
        <strain evidence="13 14">CT1112</strain>
    </source>
</reference>
<comment type="subcellular location">
    <subcellularLocation>
        <location evidence="1">Cytoplasm</location>
    </subcellularLocation>
</comment>
<keyword evidence="5" id="KW-0902">Two-component regulatory system</keyword>
<keyword evidence="7" id="KW-0238">DNA-binding</keyword>
<accession>S0FHH8</accession>
<dbReference type="Gene3D" id="3.40.50.2300">
    <property type="match status" value="1"/>
</dbReference>
<dbReference type="EMBL" id="AORV01000042">
    <property type="protein sequence ID" value="EMS71215.1"/>
    <property type="molecule type" value="Genomic_DNA"/>
</dbReference>
<proteinExistence type="predicted"/>
<dbReference type="SUPFAM" id="SSF52172">
    <property type="entry name" value="CheY-like"/>
    <property type="match status" value="1"/>
</dbReference>
<dbReference type="CDD" id="cd17536">
    <property type="entry name" value="REC_YesN-like"/>
    <property type="match status" value="1"/>
</dbReference>
<dbReference type="Proteomes" id="UP000014155">
    <property type="component" value="Unassembled WGS sequence"/>
</dbReference>
<keyword evidence="14" id="KW-1185">Reference proteome</keyword>
<feature type="modified residue" description="4-aspartylphosphate" evidence="10">
    <location>
        <position position="54"/>
    </location>
</feature>
<dbReference type="GO" id="GO:0005737">
    <property type="term" value="C:cytoplasm"/>
    <property type="evidence" value="ECO:0007669"/>
    <property type="project" value="UniProtKB-SubCell"/>
</dbReference>
<dbReference type="PROSITE" id="PS50110">
    <property type="entry name" value="RESPONSE_REGULATORY"/>
    <property type="match status" value="1"/>
</dbReference>
<dbReference type="STRING" id="1195236.CTER_3054"/>
<evidence type="ECO:0000259" key="12">
    <source>
        <dbReference type="PROSITE" id="PS50110"/>
    </source>
</evidence>
<evidence type="ECO:0000256" key="6">
    <source>
        <dbReference type="ARBA" id="ARBA00023015"/>
    </source>
</evidence>
<evidence type="ECO:0000313" key="14">
    <source>
        <dbReference type="Proteomes" id="UP000014155"/>
    </source>
</evidence>